<evidence type="ECO:0000256" key="8">
    <source>
        <dbReference type="SAM" id="Phobius"/>
    </source>
</evidence>
<feature type="transmembrane region" description="Helical" evidence="8">
    <location>
        <begin position="480"/>
        <end position="500"/>
    </location>
</feature>
<comment type="subcellular location">
    <subcellularLocation>
        <location evidence="1">Membrane</location>
        <topology evidence="1">Multi-pass membrane protein</topology>
    </subcellularLocation>
</comment>
<evidence type="ECO:0000313" key="11">
    <source>
        <dbReference type="Proteomes" id="UP000635477"/>
    </source>
</evidence>
<evidence type="ECO:0000256" key="5">
    <source>
        <dbReference type="ARBA" id="ARBA00022989"/>
    </source>
</evidence>
<reference evidence="10" key="1">
    <citation type="journal article" date="2020" name="BMC Genomics">
        <title>Correction to: Identification and distribution of gene clusters required for synthesis of sphingolipid metabolism inhibitors in diverse species of the filamentous fungus Fusarium.</title>
        <authorList>
            <person name="Kim H.S."/>
            <person name="Lohmar J.M."/>
            <person name="Busman M."/>
            <person name="Brown D.W."/>
            <person name="Naumann T.A."/>
            <person name="Divon H.H."/>
            <person name="Lysoe E."/>
            <person name="Uhlig S."/>
            <person name="Proctor R.H."/>
        </authorList>
    </citation>
    <scope>NUCLEOTIDE SEQUENCE</scope>
    <source>
        <strain evidence="10">NRRL 22465</strain>
    </source>
</reference>
<organism evidence="10 11">
    <name type="scientific">Fusarium zealandicum</name>
    <dbReference type="NCBI Taxonomy" id="1053134"/>
    <lineage>
        <taxon>Eukaryota</taxon>
        <taxon>Fungi</taxon>
        <taxon>Dikarya</taxon>
        <taxon>Ascomycota</taxon>
        <taxon>Pezizomycotina</taxon>
        <taxon>Sordariomycetes</taxon>
        <taxon>Hypocreomycetidae</taxon>
        <taxon>Hypocreales</taxon>
        <taxon>Nectriaceae</taxon>
        <taxon>Fusarium</taxon>
        <taxon>Fusarium staphyleae species complex</taxon>
    </lineage>
</organism>
<comment type="similarity">
    <text evidence="2">Belongs to the major facilitator superfamily. Sugar transporter (TC 2.A.1.1) family.</text>
</comment>
<dbReference type="InterPro" id="IPR005828">
    <property type="entry name" value="MFS_sugar_transport-like"/>
</dbReference>
<keyword evidence="11" id="KW-1185">Reference proteome</keyword>
<feature type="transmembrane region" description="Helical" evidence="8">
    <location>
        <begin position="512"/>
        <end position="534"/>
    </location>
</feature>
<accession>A0A8H4URK1</accession>
<feature type="transmembrane region" description="Helical" evidence="8">
    <location>
        <begin position="607"/>
        <end position="627"/>
    </location>
</feature>
<dbReference type="GO" id="GO:0015791">
    <property type="term" value="P:polyol transmembrane transport"/>
    <property type="evidence" value="ECO:0007669"/>
    <property type="project" value="UniProtKB-ARBA"/>
</dbReference>
<comment type="caution">
    <text evidence="10">The sequence shown here is derived from an EMBL/GenBank/DDBJ whole genome shotgun (WGS) entry which is preliminary data.</text>
</comment>
<evidence type="ECO:0000256" key="4">
    <source>
        <dbReference type="ARBA" id="ARBA00022692"/>
    </source>
</evidence>
<dbReference type="PROSITE" id="PS50850">
    <property type="entry name" value="MFS"/>
    <property type="match status" value="1"/>
</dbReference>
<evidence type="ECO:0000313" key="10">
    <source>
        <dbReference type="EMBL" id="KAF4982238.1"/>
    </source>
</evidence>
<evidence type="ECO:0000256" key="2">
    <source>
        <dbReference type="ARBA" id="ARBA00010992"/>
    </source>
</evidence>
<feature type="transmembrane region" description="Helical" evidence="8">
    <location>
        <begin position="297"/>
        <end position="323"/>
    </location>
</feature>
<dbReference type="PRINTS" id="PR00171">
    <property type="entry name" value="SUGRTRNSPORT"/>
</dbReference>
<feature type="domain" description="Major facilitator superfamily (MFS) profile" evidence="9">
    <location>
        <begin position="228"/>
        <end position="662"/>
    </location>
</feature>
<keyword evidence="4 8" id="KW-0812">Transmembrane</keyword>
<feature type="transmembrane region" description="Helical" evidence="8">
    <location>
        <begin position="388"/>
        <end position="409"/>
    </location>
</feature>
<dbReference type="Gene3D" id="1.20.1250.20">
    <property type="entry name" value="MFS general substrate transporter like domains"/>
    <property type="match status" value="1"/>
</dbReference>
<evidence type="ECO:0000256" key="3">
    <source>
        <dbReference type="ARBA" id="ARBA00022448"/>
    </source>
</evidence>
<feature type="transmembrane region" description="Helical" evidence="8">
    <location>
        <begin position="639"/>
        <end position="658"/>
    </location>
</feature>
<dbReference type="Proteomes" id="UP000635477">
    <property type="component" value="Unassembled WGS sequence"/>
</dbReference>
<dbReference type="Pfam" id="PF00083">
    <property type="entry name" value="Sugar_tr"/>
    <property type="match status" value="1"/>
</dbReference>
<name>A0A8H4URK1_9HYPO</name>
<feature type="transmembrane region" description="Helical" evidence="8">
    <location>
        <begin position="541"/>
        <end position="559"/>
    </location>
</feature>
<dbReference type="NCBIfam" id="TIGR00879">
    <property type="entry name" value="SP"/>
    <property type="match status" value="1"/>
</dbReference>
<dbReference type="GO" id="GO:0022857">
    <property type="term" value="F:transmembrane transporter activity"/>
    <property type="evidence" value="ECO:0007669"/>
    <property type="project" value="InterPro"/>
</dbReference>
<dbReference type="AlphaFoldDB" id="A0A8H4URK1"/>
<keyword evidence="3" id="KW-0813">Transport</keyword>
<feature type="region of interest" description="Disordered" evidence="7">
    <location>
        <begin position="117"/>
        <end position="143"/>
    </location>
</feature>
<dbReference type="PANTHER" id="PTHR48020">
    <property type="entry name" value="PROTON MYO-INOSITOL COTRANSPORTER"/>
    <property type="match status" value="1"/>
</dbReference>
<keyword evidence="6 8" id="KW-0472">Membrane</keyword>
<feature type="transmembrane region" description="Helical" evidence="8">
    <location>
        <begin position="571"/>
        <end position="595"/>
    </location>
</feature>
<proteinExistence type="inferred from homology"/>
<evidence type="ECO:0000256" key="6">
    <source>
        <dbReference type="ARBA" id="ARBA00023136"/>
    </source>
</evidence>
<dbReference type="EMBL" id="JABEYC010000130">
    <property type="protein sequence ID" value="KAF4982238.1"/>
    <property type="molecule type" value="Genomic_DNA"/>
</dbReference>
<dbReference type="OrthoDB" id="5290825at2759"/>
<dbReference type="FunFam" id="1.20.1250.20:FF:000134">
    <property type="entry name" value="MFS sugar transporter protein"/>
    <property type="match status" value="1"/>
</dbReference>
<evidence type="ECO:0000256" key="1">
    <source>
        <dbReference type="ARBA" id="ARBA00004141"/>
    </source>
</evidence>
<gene>
    <name evidence="10" type="ORF">FZEAL_2122</name>
</gene>
<dbReference type="InterPro" id="IPR050814">
    <property type="entry name" value="Myo-inositol_Transporter"/>
</dbReference>
<dbReference type="GO" id="GO:0015798">
    <property type="term" value="P:myo-inositol transport"/>
    <property type="evidence" value="ECO:0007669"/>
    <property type="project" value="UniProtKB-ARBA"/>
</dbReference>
<evidence type="ECO:0000259" key="9">
    <source>
        <dbReference type="PROSITE" id="PS50850"/>
    </source>
</evidence>
<dbReference type="GO" id="GO:0016020">
    <property type="term" value="C:membrane"/>
    <property type="evidence" value="ECO:0007669"/>
    <property type="project" value="UniProtKB-SubCell"/>
</dbReference>
<dbReference type="SUPFAM" id="SSF103473">
    <property type="entry name" value="MFS general substrate transporter"/>
    <property type="match status" value="1"/>
</dbReference>
<evidence type="ECO:0000256" key="7">
    <source>
        <dbReference type="SAM" id="MobiDB-lite"/>
    </source>
</evidence>
<dbReference type="InterPro" id="IPR036259">
    <property type="entry name" value="MFS_trans_sf"/>
</dbReference>
<dbReference type="InterPro" id="IPR020846">
    <property type="entry name" value="MFS_dom"/>
</dbReference>
<dbReference type="InterPro" id="IPR003663">
    <property type="entry name" value="Sugar/inositol_transpt"/>
</dbReference>
<protein>
    <recommendedName>
        <fullName evidence="9">Major facilitator superfamily (MFS) profile domain-containing protein</fullName>
    </recommendedName>
</protein>
<dbReference type="PANTHER" id="PTHR48020:SF26">
    <property type="entry name" value="MYO-INOSITOL TRANSPORTER, PUTATIVE (AFU_ORTHOLOGUE AFUA_4G01560)-RELATED"/>
    <property type="match status" value="1"/>
</dbReference>
<feature type="transmembrane region" description="Helical" evidence="8">
    <location>
        <begin position="358"/>
        <end position="376"/>
    </location>
</feature>
<sequence>MGHFPPVSQHTTLTDFEKKMKNNPGTEYKNTDIEPKALQPVAPHANYQKKSNIEESHEVGWHQCHAPACQDQVPSEETCMCQKHSYQGYFDPQVPILQRVAYSRKNPSLSQCKVMAGNKEAPRESLANTASEDNSAPKARDEPTTAVLQNPLAHMSHDDLIADAESFVRDKGLVPYADVFRKGALLAKVINSPQGFESVAELEEEDKTLLRFEGTHRWKSQPKMLYFLCALCAGCAIVQGMDQTVINGAQHFYFAEFKITDKSLQGLTNGAPYASAALIGCWLNAPLNNWIGRRGTIAFSCFFAFITGIWQAAANNWICLILARFTLGLAVGAKSSTTPVYAAECAPKNIRGALTMMWQMWTAFGIMIGFASSLAFQELTWPNEYSPWRWMIGSTSLPPLIVGSLVYLLPESPRWYMDRGDFQKAFMALTKLRRSELQAARDMYLTWKFLQVEQDSKKGHNIFKEFFTVRRNWRAAQSSWFCMLMQQFCGVNVIAYYSTAIFTDAGYTRPQALLASFGGGAINWIFALPAIWTIDTFGRRNLLLVTFPLMSLCLFWTGANFFVESDGTRLALLATSIYIFMAVYSPGLGPVPFTYSAEAFPLHIRALGMASATSITWAFNFLLSFTWPQMEQKFGATGAFHWYAGWNMFGWIFAYFLLPETKNLTLEELDLVFSMRNRDHAKYYLKRLGWYVKRILGGNPDPMPPLYRLDGAPSMEDVAKPKARTSV</sequence>
<reference evidence="10" key="2">
    <citation type="submission" date="2020-05" db="EMBL/GenBank/DDBJ databases">
        <authorList>
            <person name="Kim H.-S."/>
            <person name="Proctor R.H."/>
            <person name="Brown D.W."/>
        </authorList>
    </citation>
    <scope>NUCLEOTIDE SEQUENCE</scope>
    <source>
        <strain evidence="10">NRRL 22465</strain>
    </source>
</reference>
<keyword evidence="5 8" id="KW-1133">Transmembrane helix</keyword>